<dbReference type="EMBL" id="JAUHLN010000004">
    <property type="protein sequence ID" value="MDN4075035.1"/>
    <property type="molecule type" value="Genomic_DNA"/>
</dbReference>
<sequence>MFDKQKNRYQADMLDWYYGKVDQLMQTLDQLRWDRNRVLTKAQTWESRSKEAYQQIMNEAAVTHFGAASTGEQLKDALKREARRLREEADEFERQEKLKA</sequence>
<protein>
    <submittedName>
        <fullName evidence="2">Uncharacterized protein</fullName>
    </submittedName>
</protein>
<gene>
    <name evidence="2" type="ORF">QYF49_18860</name>
</gene>
<dbReference type="RefSeq" id="WP_290401153.1">
    <property type="nucleotide sequence ID" value="NZ_JAUHLN010000004.1"/>
</dbReference>
<reference evidence="2" key="1">
    <citation type="submission" date="2023-06" db="EMBL/GenBank/DDBJ databases">
        <title>Draft Genome Sequences of Representative Paenibacillus Polymyxa, Bacillus cereus, Fictibacillus sp., and Brevibacillus agri Strains Isolated from Amazonian Dark Earth.</title>
        <authorList>
            <person name="Pellegrinetti T.A."/>
            <person name="Cunha I.C.M."/>
            <person name="Chaves M.G."/>
            <person name="Freitas A.S."/>
            <person name="Silva A.V.R."/>
            <person name="Tsai S.M."/>
            <person name="Mendes L.W."/>
        </authorList>
    </citation>
    <scope>NUCLEOTIDE SEQUENCE</scope>
    <source>
        <strain evidence="2">CENA-BCM004</strain>
    </source>
</reference>
<keyword evidence="3" id="KW-1185">Reference proteome</keyword>
<keyword evidence="1" id="KW-0175">Coiled coil</keyword>
<evidence type="ECO:0000313" key="3">
    <source>
        <dbReference type="Proteomes" id="UP001168694"/>
    </source>
</evidence>
<evidence type="ECO:0000256" key="1">
    <source>
        <dbReference type="SAM" id="Coils"/>
    </source>
</evidence>
<dbReference type="Proteomes" id="UP001168694">
    <property type="component" value="Unassembled WGS sequence"/>
</dbReference>
<feature type="coiled-coil region" evidence="1">
    <location>
        <begin position="68"/>
        <end position="98"/>
    </location>
</feature>
<comment type="caution">
    <text evidence="2">The sequence shown here is derived from an EMBL/GenBank/DDBJ whole genome shotgun (WGS) entry which is preliminary data.</text>
</comment>
<accession>A0ABT8EAW9</accession>
<evidence type="ECO:0000313" key="2">
    <source>
        <dbReference type="EMBL" id="MDN4075035.1"/>
    </source>
</evidence>
<organism evidence="2 3">
    <name type="scientific">Fictibacillus terranigra</name>
    <dbReference type="NCBI Taxonomy" id="3058424"/>
    <lineage>
        <taxon>Bacteria</taxon>
        <taxon>Bacillati</taxon>
        <taxon>Bacillota</taxon>
        <taxon>Bacilli</taxon>
        <taxon>Bacillales</taxon>
        <taxon>Fictibacillaceae</taxon>
        <taxon>Fictibacillus</taxon>
    </lineage>
</organism>
<name>A0ABT8EAW9_9BACL</name>
<proteinExistence type="predicted"/>